<comment type="caution">
    <text evidence="4">The sequence shown here is derived from an EMBL/GenBank/DDBJ whole genome shotgun (WGS) entry which is preliminary data.</text>
</comment>
<evidence type="ECO:0000256" key="2">
    <source>
        <dbReference type="ARBA" id="ARBA00022801"/>
    </source>
</evidence>
<evidence type="ECO:0000259" key="3">
    <source>
        <dbReference type="Pfam" id="PF00857"/>
    </source>
</evidence>
<dbReference type="InterPro" id="IPR000868">
    <property type="entry name" value="Isochorismatase-like_dom"/>
</dbReference>
<comment type="similarity">
    <text evidence="1">Belongs to the isochorismatase family.</text>
</comment>
<keyword evidence="5" id="KW-1185">Reference proteome</keyword>
<accession>A0ABU6GSY8</accession>
<name>A0ABU6GSY8_9BACL</name>
<dbReference type="CDD" id="cd01014">
    <property type="entry name" value="nicotinamidase_related"/>
    <property type="match status" value="1"/>
</dbReference>
<feature type="domain" description="Isochorismatase-like" evidence="3">
    <location>
        <begin position="4"/>
        <end position="142"/>
    </location>
</feature>
<dbReference type="GO" id="GO:0016787">
    <property type="term" value="F:hydrolase activity"/>
    <property type="evidence" value="ECO:0007669"/>
    <property type="project" value="UniProtKB-KW"/>
</dbReference>
<dbReference type="InterPro" id="IPR050272">
    <property type="entry name" value="Isochorismatase-like_hydrls"/>
</dbReference>
<dbReference type="PANTHER" id="PTHR43540:SF14">
    <property type="entry name" value="ISOCHORISMATASE"/>
    <property type="match status" value="1"/>
</dbReference>
<dbReference type="EMBL" id="JARLKZ010000016">
    <property type="protein sequence ID" value="MEC0242474.1"/>
    <property type="molecule type" value="Genomic_DNA"/>
</dbReference>
<gene>
    <name evidence="4" type="ORF">P4H66_21930</name>
</gene>
<dbReference type="Gene3D" id="3.40.50.850">
    <property type="entry name" value="Isochorismatase-like"/>
    <property type="match status" value="1"/>
</dbReference>
<protein>
    <submittedName>
        <fullName evidence="4">Cysteine hydrolase family protein</fullName>
    </submittedName>
</protein>
<sequence length="179" mass="19769">MNNTAFLVIDVQAGMFPEADPVYQGELLLEKIQSLIHQARTCNVPVLYVQHNEGPGEQLESGTADWEIHPAIAPESGETIIQKYKPDSFHETDLQEVLGQKGIKSLIIAGIQTDMCVEATTKRASELGYEVTVVQDAHSTWSQGGLSAKDIIDQYNEQFHSYARLAAASDIMFHPVLND</sequence>
<dbReference type="RefSeq" id="WP_326090249.1">
    <property type="nucleotide sequence ID" value="NZ_JARLKZ010000016.1"/>
</dbReference>
<evidence type="ECO:0000256" key="1">
    <source>
        <dbReference type="ARBA" id="ARBA00006336"/>
    </source>
</evidence>
<keyword evidence="2 4" id="KW-0378">Hydrolase</keyword>
<dbReference type="PANTHER" id="PTHR43540">
    <property type="entry name" value="PEROXYUREIDOACRYLATE/UREIDOACRYLATE AMIDOHYDROLASE-RELATED"/>
    <property type="match status" value="1"/>
</dbReference>
<organism evidence="4 5">
    <name type="scientific">Paenibacillus dokdonensis</name>
    <dbReference type="NCBI Taxonomy" id="2567944"/>
    <lineage>
        <taxon>Bacteria</taxon>
        <taxon>Bacillati</taxon>
        <taxon>Bacillota</taxon>
        <taxon>Bacilli</taxon>
        <taxon>Bacillales</taxon>
        <taxon>Paenibacillaceae</taxon>
        <taxon>Paenibacillus</taxon>
    </lineage>
</organism>
<dbReference type="Proteomes" id="UP001344632">
    <property type="component" value="Unassembled WGS sequence"/>
</dbReference>
<proteinExistence type="inferred from homology"/>
<dbReference type="SUPFAM" id="SSF52499">
    <property type="entry name" value="Isochorismatase-like hydrolases"/>
    <property type="match status" value="1"/>
</dbReference>
<reference evidence="4 5" key="1">
    <citation type="submission" date="2023-03" db="EMBL/GenBank/DDBJ databases">
        <title>Bacillus Genome Sequencing.</title>
        <authorList>
            <person name="Dunlap C."/>
        </authorList>
    </citation>
    <scope>NUCLEOTIDE SEQUENCE [LARGE SCALE GENOMIC DNA]</scope>
    <source>
        <strain evidence="4 5">BD-525</strain>
    </source>
</reference>
<dbReference type="Pfam" id="PF00857">
    <property type="entry name" value="Isochorismatase"/>
    <property type="match status" value="1"/>
</dbReference>
<evidence type="ECO:0000313" key="4">
    <source>
        <dbReference type="EMBL" id="MEC0242474.1"/>
    </source>
</evidence>
<evidence type="ECO:0000313" key="5">
    <source>
        <dbReference type="Proteomes" id="UP001344632"/>
    </source>
</evidence>
<dbReference type="InterPro" id="IPR036380">
    <property type="entry name" value="Isochorismatase-like_sf"/>
</dbReference>